<sequence>MGRTGEYGEIDTDATPAQRTLAFAVRDLLHMTGLPLRQIEKELKAHTERRLEDLEQRQREGQLTRAEEIDLVELKEQRYFSKSALQELAKGKRKRPPKERELKELFNFAHGGQGPRRDWDQLNQWRLALAEPSDGSQLIVCPTCGAATVPTEGCAEAKPAENGLTVPTSAPVPLVEGDRRTGERFDVMLRPADEVVWSPVTVLAGYVSAGKLENANGLMRHVGREADPGETADAIIACGDGGISEAVDTIISHAGARDDLLHVMQIVRSLNERDRRVDSDALLDHALARHASRT</sequence>
<reference evidence="1 2" key="1">
    <citation type="submission" date="2017-07" db="EMBL/GenBank/DDBJ databases">
        <title>First draft Genome Sequence of Nocardia cerradoensis isolated from human infection.</title>
        <authorList>
            <person name="Carrasco G."/>
        </authorList>
    </citation>
    <scope>NUCLEOTIDE SEQUENCE [LARGE SCALE GENOMIC DNA]</scope>
    <source>
        <strain evidence="1 2">CNM20130759</strain>
    </source>
</reference>
<dbReference type="EMBL" id="NGAF01000001">
    <property type="protein sequence ID" value="OXR47420.1"/>
    <property type="molecule type" value="Genomic_DNA"/>
</dbReference>
<gene>
    <name evidence="1" type="ORF">B7C42_00543</name>
</gene>
<proteinExistence type="predicted"/>
<dbReference type="AlphaFoldDB" id="A0A231HEQ8"/>
<organism evidence="1 2">
    <name type="scientific">Nocardia cerradoensis</name>
    <dbReference type="NCBI Taxonomy" id="85688"/>
    <lineage>
        <taxon>Bacteria</taxon>
        <taxon>Bacillati</taxon>
        <taxon>Actinomycetota</taxon>
        <taxon>Actinomycetes</taxon>
        <taxon>Mycobacteriales</taxon>
        <taxon>Nocardiaceae</taxon>
        <taxon>Nocardia</taxon>
    </lineage>
</organism>
<dbReference type="RefSeq" id="WP_039781660.1">
    <property type="nucleotide sequence ID" value="NZ_JAAXOR010000003.1"/>
</dbReference>
<evidence type="ECO:0000313" key="2">
    <source>
        <dbReference type="Proteomes" id="UP000215506"/>
    </source>
</evidence>
<protein>
    <submittedName>
        <fullName evidence="1">Uncharacterized protein</fullName>
    </submittedName>
</protein>
<accession>A0A231HEQ8</accession>
<dbReference type="Proteomes" id="UP000215506">
    <property type="component" value="Unassembled WGS sequence"/>
</dbReference>
<keyword evidence="2" id="KW-1185">Reference proteome</keyword>
<name>A0A231HEQ8_9NOCA</name>
<comment type="caution">
    <text evidence="1">The sequence shown here is derived from an EMBL/GenBank/DDBJ whole genome shotgun (WGS) entry which is preliminary data.</text>
</comment>
<evidence type="ECO:0000313" key="1">
    <source>
        <dbReference type="EMBL" id="OXR47420.1"/>
    </source>
</evidence>